<feature type="non-terminal residue" evidence="1">
    <location>
        <position position="1"/>
    </location>
</feature>
<dbReference type="AlphaFoldDB" id="A0AAV7UTN0"/>
<dbReference type="PANTHER" id="PTHR35088:SF1">
    <property type="entry name" value="COILED-COIL DOMAIN-CONTAINING PROTEIN 178"/>
    <property type="match status" value="1"/>
</dbReference>
<name>A0AAV7UTN0_PLEWA</name>
<dbReference type="EMBL" id="JANPWB010000004">
    <property type="protein sequence ID" value="KAJ1191565.1"/>
    <property type="molecule type" value="Genomic_DNA"/>
</dbReference>
<proteinExistence type="predicted"/>
<protein>
    <submittedName>
        <fullName evidence="1">Uncharacterized protein</fullName>
    </submittedName>
</protein>
<sequence>VRNSAILTNLKDKQLESKRRRQELAKMLADIENPLQVLEKSIHEMRESQSDLTEKLSYVLRRNQELDEEQTRMHDELGKTRSTLELQFHKIQGKYSEVFNELDQTIKCTEKLHHGILELKSSKHVLKKVRANTEEAITDLKKDLDSVQFKHQNAENLSCHLKSEIDRIRQKMQKDRESHMLHLDCRQKALKKD</sequence>
<gene>
    <name evidence="1" type="ORF">NDU88_000881</name>
</gene>
<keyword evidence="2" id="KW-1185">Reference proteome</keyword>
<dbReference type="Proteomes" id="UP001066276">
    <property type="component" value="Chromosome 2_2"/>
</dbReference>
<dbReference type="InterPro" id="IPR038826">
    <property type="entry name" value="CCDC178"/>
</dbReference>
<reference evidence="1" key="1">
    <citation type="journal article" date="2022" name="bioRxiv">
        <title>Sequencing and chromosome-scale assembly of the giantPleurodeles waltlgenome.</title>
        <authorList>
            <person name="Brown T."/>
            <person name="Elewa A."/>
            <person name="Iarovenko S."/>
            <person name="Subramanian E."/>
            <person name="Araus A.J."/>
            <person name="Petzold A."/>
            <person name="Susuki M."/>
            <person name="Suzuki K.-i.T."/>
            <person name="Hayashi T."/>
            <person name="Toyoda A."/>
            <person name="Oliveira C."/>
            <person name="Osipova E."/>
            <person name="Leigh N.D."/>
            <person name="Simon A."/>
            <person name="Yun M.H."/>
        </authorList>
    </citation>
    <scope>NUCLEOTIDE SEQUENCE</scope>
    <source>
        <strain evidence="1">20211129_DDA</strain>
        <tissue evidence="1">Liver</tissue>
    </source>
</reference>
<organism evidence="1 2">
    <name type="scientific">Pleurodeles waltl</name>
    <name type="common">Iberian ribbed newt</name>
    <dbReference type="NCBI Taxonomy" id="8319"/>
    <lineage>
        <taxon>Eukaryota</taxon>
        <taxon>Metazoa</taxon>
        <taxon>Chordata</taxon>
        <taxon>Craniata</taxon>
        <taxon>Vertebrata</taxon>
        <taxon>Euteleostomi</taxon>
        <taxon>Amphibia</taxon>
        <taxon>Batrachia</taxon>
        <taxon>Caudata</taxon>
        <taxon>Salamandroidea</taxon>
        <taxon>Salamandridae</taxon>
        <taxon>Pleurodelinae</taxon>
        <taxon>Pleurodeles</taxon>
    </lineage>
</organism>
<evidence type="ECO:0000313" key="1">
    <source>
        <dbReference type="EMBL" id="KAJ1191565.1"/>
    </source>
</evidence>
<evidence type="ECO:0000313" key="2">
    <source>
        <dbReference type="Proteomes" id="UP001066276"/>
    </source>
</evidence>
<accession>A0AAV7UTN0</accession>
<comment type="caution">
    <text evidence="1">The sequence shown here is derived from an EMBL/GenBank/DDBJ whole genome shotgun (WGS) entry which is preliminary data.</text>
</comment>
<feature type="non-terminal residue" evidence="1">
    <location>
        <position position="193"/>
    </location>
</feature>
<dbReference type="PANTHER" id="PTHR35088">
    <property type="entry name" value="COILED-COIL DOMAIN-CONTAINING PROTEIN 178"/>
    <property type="match status" value="1"/>
</dbReference>